<dbReference type="EMBL" id="JAYWLC010000004">
    <property type="protein sequence ID" value="MER5171381.1"/>
    <property type="molecule type" value="Genomic_DNA"/>
</dbReference>
<comment type="caution">
    <text evidence="2">The sequence shown here is derived from an EMBL/GenBank/DDBJ whole genome shotgun (WGS) entry which is preliminary data.</text>
</comment>
<dbReference type="PROSITE" id="PS01125">
    <property type="entry name" value="ROK"/>
    <property type="match status" value="1"/>
</dbReference>
<dbReference type="Gene3D" id="1.10.10.10">
    <property type="entry name" value="Winged helix-like DNA-binding domain superfamily/Winged helix DNA-binding domain"/>
    <property type="match status" value="1"/>
</dbReference>
<comment type="similarity">
    <text evidence="1">Belongs to the ROK (NagC/XylR) family.</text>
</comment>
<dbReference type="InterPro" id="IPR036388">
    <property type="entry name" value="WH-like_DNA-bd_sf"/>
</dbReference>
<dbReference type="InterPro" id="IPR036390">
    <property type="entry name" value="WH_DNA-bd_sf"/>
</dbReference>
<name>A0ABV1SFE7_9RHOB</name>
<proteinExistence type="inferred from homology"/>
<dbReference type="Pfam" id="PF00480">
    <property type="entry name" value="ROK"/>
    <property type="match status" value="1"/>
</dbReference>
<organism evidence="2 3">
    <name type="scientific">Thioclava kandeliae</name>
    <dbReference type="NCBI Taxonomy" id="3070818"/>
    <lineage>
        <taxon>Bacteria</taxon>
        <taxon>Pseudomonadati</taxon>
        <taxon>Pseudomonadota</taxon>
        <taxon>Alphaproteobacteria</taxon>
        <taxon>Rhodobacterales</taxon>
        <taxon>Paracoccaceae</taxon>
        <taxon>Thioclava</taxon>
    </lineage>
</organism>
<gene>
    <name evidence="2" type="ORF">VSX56_06270</name>
</gene>
<dbReference type="PANTHER" id="PTHR18964:SF173">
    <property type="entry name" value="GLUCOKINASE"/>
    <property type="match status" value="1"/>
</dbReference>
<dbReference type="Gene3D" id="3.30.420.40">
    <property type="match status" value="2"/>
</dbReference>
<accession>A0ABV1SFE7</accession>
<reference evidence="2 3" key="2">
    <citation type="submission" date="2024-06" db="EMBL/GenBank/DDBJ databases">
        <title>Thioclava kandeliae sp. nov. from a rhizosphere soil sample of Kandelia candel in a mangrove.</title>
        <authorList>
            <person name="Mu T."/>
        </authorList>
    </citation>
    <scope>NUCLEOTIDE SEQUENCE [LARGE SCALE GENOMIC DNA]</scope>
    <source>
        <strain evidence="2 3">CPCC 100088</strain>
    </source>
</reference>
<dbReference type="Proteomes" id="UP001438953">
    <property type="component" value="Unassembled WGS sequence"/>
</dbReference>
<evidence type="ECO:0000313" key="2">
    <source>
        <dbReference type="EMBL" id="MER5171381.1"/>
    </source>
</evidence>
<evidence type="ECO:0000313" key="3">
    <source>
        <dbReference type="Proteomes" id="UP001438953"/>
    </source>
</evidence>
<reference evidence="2 3" key="1">
    <citation type="submission" date="2024-01" db="EMBL/GenBank/DDBJ databases">
        <authorList>
            <person name="Deng Y."/>
            <person name="Su J."/>
        </authorList>
    </citation>
    <scope>NUCLEOTIDE SEQUENCE [LARGE SCALE GENOMIC DNA]</scope>
    <source>
        <strain evidence="2 3">CPCC 100088</strain>
    </source>
</reference>
<dbReference type="InterPro" id="IPR000600">
    <property type="entry name" value="ROK"/>
</dbReference>
<dbReference type="InterPro" id="IPR049874">
    <property type="entry name" value="ROK_cs"/>
</dbReference>
<evidence type="ECO:0000256" key="1">
    <source>
        <dbReference type="ARBA" id="ARBA00006479"/>
    </source>
</evidence>
<keyword evidence="3" id="KW-1185">Reference proteome</keyword>
<dbReference type="RefSeq" id="WP_350935682.1">
    <property type="nucleotide sequence ID" value="NZ_JAYWLC010000004.1"/>
</dbReference>
<dbReference type="PANTHER" id="PTHR18964">
    <property type="entry name" value="ROK (REPRESSOR, ORF, KINASE) FAMILY"/>
    <property type="match status" value="1"/>
</dbReference>
<sequence length="390" mass="41241">MAKHAEPLARLDSGHRQLARALRDQAKDRAQLVVETGWSRNTVAARLQDLENQGWLARRDAPRAERGRPSNLYELNPNGRFFFIVRFGPDALMGVISTLRGKVLGEARSALPHGFTAEGTVREIETMLARLVAETGIDRSCIAALVLGVPGPVHGRSRTVPWSKVGVLPENLAEIMGMEVLIENDANLMALGARLQARPDESLLYVFIDIGIGAGLALSGELHRGAQGWAGEIGHIPVAAAAGMPCVCGSEGCVAAVASNPALVRQVSTVARPVADPLALAKLVEHGDLEAIIALREAGRNLGEALTGPVIALAPDVVMVGGVLGRAGGHLQAGIRESLTRRMPPALAALLRIEDGPLEEIAAIRGAADLGFDLLFGEDPVMPSGLRLQR</sequence>
<protein>
    <submittedName>
        <fullName evidence="2">ROK family protein</fullName>
    </submittedName>
</protein>
<dbReference type="SUPFAM" id="SSF46785">
    <property type="entry name" value="Winged helix' DNA-binding domain"/>
    <property type="match status" value="1"/>
</dbReference>
<dbReference type="InterPro" id="IPR043129">
    <property type="entry name" value="ATPase_NBD"/>
</dbReference>
<dbReference type="SUPFAM" id="SSF53067">
    <property type="entry name" value="Actin-like ATPase domain"/>
    <property type="match status" value="1"/>
</dbReference>